<dbReference type="EMBL" id="BARS01055776">
    <property type="protein sequence ID" value="GAG48873.1"/>
    <property type="molecule type" value="Genomic_DNA"/>
</dbReference>
<feature type="non-terminal residue" evidence="1">
    <location>
        <position position="1"/>
    </location>
</feature>
<organism evidence="1">
    <name type="scientific">marine sediment metagenome</name>
    <dbReference type="NCBI Taxonomy" id="412755"/>
    <lineage>
        <taxon>unclassified sequences</taxon>
        <taxon>metagenomes</taxon>
        <taxon>ecological metagenomes</taxon>
    </lineage>
</organism>
<name>X0YJY7_9ZZZZ</name>
<dbReference type="AlphaFoldDB" id="X0YJY7"/>
<accession>X0YJY7</accession>
<protein>
    <submittedName>
        <fullName evidence="1">Uncharacterized protein</fullName>
    </submittedName>
</protein>
<gene>
    <name evidence="1" type="ORF">S01H1_82296</name>
</gene>
<proteinExistence type="predicted"/>
<sequence>NPGDLQLMSSPQFIEKLHVFNKPWHSFWTSKS</sequence>
<comment type="caution">
    <text evidence="1">The sequence shown here is derived from an EMBL/GenBank/DDBJ whole genome shotgun (WGS) entry which is preliminary data.</text>
</comment>
<reference evidence="1" key="1">
    <citation type="journal article" date="2014" name="Front. Microbiol.">
        <title>High frequency of phylogenetically diverse reductive dehalogenase-homologous genes in deep subseafloor sedimentary metagenomes.</title>
        <authorList>
            <person name="Kawai M."/>
            <person name="Futagami T."/>
            <person name="Toyoda A."/>
            <person name="Takaki Y."/>
            <person name="Nishi S."/>
            <person name="Hori S."/>
            <person name="Arai W."/>
            <person name="Tsubouchi T."/>
            <person name="Morono Y."/>
            <person name="Uchiyama I."/>
            <person name="Ito T."/>
            <person name="Fujiyama A."/>
            <person name="Inagaki F."/>
            <person name="Takami H."/>
        </authorList>
    </citation>
    <scope>NUCLEOTIDE SEQUENCE</scope>
    <source>
        <strain evidence="1">Expedition CK06-06</strain>
    </source>
</reference>
<evidence type="ECO:0000313" key="1">
    <source>
        <dbReference type="EMBL" id="GAG48873.1"/>
    </source>
</evidence>